<dbReference type="AlphaFoldDB" id="A0AB33TEI8"/>
<feature type="region of interest" description="Disordered" evidence="1">
    <location>
        <begin position="1"/>
        <end position="20"/>
    </location>
</feature>
<organism evidence="2 3">
    <name type="scientific">Mycobacteroides abscessus</name>
    <dbReference type="NCBI Taxonomy" id="36809"/>
    <lineage>
        <taxon>Bacteria</taxon>
        <taxon>Bacillati</taxon>
        <taxon>Actinomycetota</taxon>
        <taxon>Actinomycetes</taxon>
        <taxon>Mycobacteriales</taxon>
        <taxon>Mycobacteriaceae</taxon>
        <taxon>Mycobacteroides</taxon>
    </lineage>
</organism>
<dbReference type="Proteomes" id="UP000038487">
    <property type="component" value="Unassembled WGS sequence"/>
</dbReference>
<dbReference type="EMBL" id="CSUW01000016">
    <property type="protein sequence ID" value="CPT66806.1"/>
    <property type="molecule type" value="Genomic_DNA"/>
</dbReference>
<dbReference type="RefSeq" id="WP_052536743.1">
    <property type="nucleotide sequence ID" value="NZ_CP014961.1"/>
</dbReference>
<reference evidence="2 3" key="1">
    <citation type="submission" date="2015-03" db="EMBL/GenBank/DDBJ databases">
        <authorList>
            <consortium name="Pathogen Informatics"/>
            <person name="Murphy D."/>
        </authorList>
    </citation>
    <scope>NUCLEOTIDE SEQUENCE [LARGE SCALE GENOMIC DNA]</scope>
    <source>
        <strain evidence="2 3">PAP036</strain>
    </source>
</reference>
<evidence type="ECO:0000313" key="2">
    <source>
        <dbReference type="EMBL" id="CPT66806.1"/>
    </source>
</evidence>
<accession>A0AB33TEI8</accession>
<protein>
    <submittedName>
        <fullName evidence="2">Uncharacterized protein</fullName>
    </submittedName>
</protein>
<gene>
    <name evidence="2" type="ORF">ERS075527_05074</name>
</gene>
<evidence type="ECO:0000256" key="1">
    <source>
        <dbReference type="SAM" id="MobiDB-lite"/>
    </source>
</evidence>
<comment type="caution">
    <text evidence="2">The sequence shown here is derived from an EMBL/GenBank/DDBJ whole genome shotgun (WGS) entry which is preliminary data.</text>
</comment>
<evidence type="ECO:0000313" key="3">
    <source>
        <dbReference type="Proteomes" id="UP000038487"/>
    </source>
</evidence>
<name>A0AB33TEI8_9MYCO</name>
<proteinExistence type="predicted"/>
<sequence>MNLNATLDTGAPVQTPPEVPPEYLDGRVTVSDTELAAMIVWLQKEIPDFPKKLEYNTAKHLVVGLLRALNVKRLGYAEGSVAVHTDGRLARRYYSAAEKRLTWLVIQPPSDAQLEVDSGTELPGFSWTVHPVEWAVTQ</sequence>